<keyword evidence="2" id="KW-1185">Reference proteome</keyword>
<reference evidence="1 2" key="1">
    <citation type="submission" date="2020-10" db="EMBL/GenBank/DDBJ databases">
        <title>The Coptis chinensis genome and diversification of protoberbering-type alkaloids.</title>
        <authorList>
            <person name="Wang B."/>
            <person name="Shu S."/>
            <person name="Song C."/>
            <person name="Liu Y."/>
        </authorList>
    </citation>
    <scope>NUCLEOTIDE SEQUENCE [LARGE SCALE GENOMIC DNA]</scope>
    <source>
        <strain evidence="1">HL-2020</strain>
        <tissue evidence="1">Leaf</tissue>
    </source>
</reference>
<evidence type="ECO:0000313" key="2">
    <source>
        <dbReference type="Proteomes" id="UP000631114"/>
    </source>
</evidence>
<dbReference type="Proteomes" id="UP000631114">
    <property type="component" value="Unassembled WGS sequence"/>
</dbReference>
<sequence>MKIKPPRFSYLVSRHASTIIEDENDFIEMMDVHRKKSIGEGSLLIFRQDNENMMEEDVPQSCSSPIYENRIREVVDNDYAKSSQLRVTKEVDDVIVPYHVAETVVAEASFLPATKFGEVGVSIVGGEMLETQFLELSRVLDTYGVSIVGGEILETQFFEASRVPDSYGGETLQNQFVEASLVPGTCGAGVDVLSSQHVWECQKSCLPRPDQVRSASTLISPDIPTDRVVVNGLGSECAPGKEPSESEGKGHVSVGLGESCLTPGGFTSLIQQLLHKDIGLLAGDDGPSDYESSDSDDPS</sequence>
<comment type="caution">
    <text evidence="1">The sequence shown here is derived from an EMBL/GenBank/DDBJ whole genome shotgun (WGS) entry which is preliminary data.</text>
</comment>
<dbReference type="EMBL" id="JADFTS010000007">
    <property type="protein sequence ID" value="KAF9596604.1"/>
    <property type="molecule type" value="Genomic_DNA"/>
</dbReference>
<name>A0A835LM71_9MAGN</name>
<feature type="non-terminal residue" evidence="1">
    <location>
        <position position="1"/>
    </location>
</feature>
<protein>
    <submittedName>
        <fullName evidence="1">Uncharacterized protein</fullName>
    </submittedName>
</protein>
<proteinExistence type="predicted"/>
<gene>
    <name evidence="1" type="ORF">IFM89_012727</name>
</gene>
<evidence type="ECO:0000313" key="1">
    <source>
        <dbReference type="EMBL" id="KAF9596604.1"/>
    </source>
</evidence>
<accession>A0A835LM71</accession>
<dbReference type="AlphaFoldDB" id="A0A835LM71"/>
<organism evidence="1 2">
    <name type="scientific">Coptis chinensis</name>
    <dbReference type="NCBI Taxonomy" id="261450"/>
    <lineage>
        <taxon>Eukaryota</taxon>
        <taxon>Viridiplantae</taxon>
        <taxon>Streptophyta</taxon>
        <taxon>Embryophyta</taxon>
        <taxon>Tracheophyta</taxon>
        <taxon>Spermatophyta</taxon>
        <taxon>Magnoliopsida</taxon>
        <taxon>Ranunculales</taxon>
        <taxon>Ranunculaceae</taxon>
        <taxon>Coptidoideae</taxon>
        <taxon>Coptis</taxon>
    </lineage>
</organism>